<evidence type="ECO:0000256" key="1">
    <source>
        <dbReference type="SAM" id="Phobius"/>
    </source>
</evidence>
<feature type="domain" description="Alpha 1,4-glycosyltransferase" evidence="2">
    <location>
        <begin position="320"/>
        <end position="421"/>
    </location>
</feature>
<keyword evidence="4" id="KW-1185">Reference proteome</keyword>
<dbReference type="PANTHER" id="PTHR46781:SF5">
    <property type="entry name" value="ALPHA 1,4-GLYCOSYLTRANSFERASE FAMILY PROTEIN"/>
    <property type="match status" value="1"/>
</dbReference>
<dbReference type="InterPro" id="IPR007577">
    <property type="entry name" value="GlycoTrfase_DXD_sugar-bd_CS"/>
</dbReference>
<accession>A0A843V3Z8</accession>
<proteinExistence type="predicted"/>
<sequence>MKLPATGDGSASALLRPLQRPRGSALSFLLNLFFPTSLLVCLLVLLAACNGLLCITTEPMPSFRPSPARFQIRESMPRSPVLAVREEEPLPKLQTQQELQFLQDGGDGAPRYNFSAAPRSKWSSRMAKAIHRLLRTNERVKQFASRADEFLNGSSSNPSSRPPCKVRFFMTWISALESFGERELFVVESLFKSQPDACLLILSNTMNSASGERLLGPFLERGFRVSAMSPDYAYLFKKTPAEPWFKRLKKGGIHPGEVPLGQNLSNLLRLAVLYKFGGVYIDTDVIVLKSFSSLQNVIGAQTLDLATGNWSRLNNAVMVFDREHPLLYKFIQEFALTFDGNKWGHNGPYLVSRVAARVSGRPEFQFTVLPPSAFYPVDWSRISGLFHAPRQETDPRWFSEKLRRIQEGSFAVHLWNRQSRKFQGWSPYHQQFEPWGGHSSLAIRPSLDQ</sequence>
<gene>
    <name evidence="3" type="ORF">Taro_023508</name>
</gene>
<feature type="transmembrane region" description="Helical" evidence="1">
    <location>
        <begin position="28"/>
        <end position="53"/>
    </location>
</feature>
<dbReference type="EMBL" id="NMUH01001283">
    <property type="protein sequence ID" value="MQL90911.1"/>
    <property type="molecule type" value="Genomic_DNA"/>
</dbReference>
<dbReference type="Proteomes" id="UP000652761">
    <property type="component" value="Unassembled WGS sequence"/>
</dbReference>
<dbReference type="OrthoDB" id="409543at2759"/>
<evidence type="ECO:0000313" key="3">
    <source>
        <dbReference type="EMBL" id="MQL90911.1"/>
    </source>
</evidence>
<protein>
    <recommendedName>
        <fullName evidence="2">Alpha 1,4-glycosyltransferase domain-containing protein</fullName>
    </recommendedName>
</protein>
<dbReference type="Pfam" id="PF04488">
    <property type="entry name" value="Gly_transf_sug"/>
    <property type="match status" value="1"/>
</dbReference>
<organism evidence="3 4">
    <name type="scientific">Colocasia esculenta</name>
    <name type="common">Wild taro</name>
    <name type="synonym">Arum esculentum</name>
    <dbReference type="NCBI Taxonomy" id="4460"/>
    <lineage>
        <taxon>Eukaryota</taxon>
        <taxon>Viridiplantae</taxon>
        <taxon>Streptophyta</taxon>
        <taxon>Embryophyta</taxon>
        <taxon>Tracheophyta</taxon>
        <taxon>Spermatophyta</taxon>
        <taxon>Magnoliopsida</taxon>
        <taxon>Liliopsida</taxon>
        <taxon>Araceae</taxon>
        <taxon>Aroideae</taxon>
        <taxon>Colocasieae</taxon>
        <taxon>Colocasia</taxon>
    </lineage>
</organism>
<dbReference type="AlphaFoldDB" id="A0A843V3Z8"/>
<evidence type="ECO:0000313" key="4">
    <source>
        <dbReference type="Proteomes" id="UP000652761"/>
    </source>
</evidence>
<dbReference type="InterPro" id="IPR007652">
    <property type="entry name" value="A1-4-GlycosylTfrase_dom"/>
</dbReference>
<keyword evidence="1" id="KW-0812">Transmembrane</keyword>
<dbReference type="Pfam" id="PF04572">
    <property type="entry name" value="Gb3_synth"/>
    <property type="match status" value="1"/>
</dbReference>
<dbReference type="InterPro" id="IPR029044">
    <property type="entry name" value="Nucleotide-diphossugar_trans"/>
</dbReference>
<dbReference type="PANTHER" id="PTHR46781">
    <property type="entry name" value="ALPHA 1,4-GLYCOSYLTRANSFERASE FAMILY PROTEIN"/>
    <property type="match status" value="1"/>
</dbReference>
<keyword evidence="1" id="KW-1133">Transmembrane helix</keyword>
<reference evidence="3" key="1">
    <citation type="submission" date="2017-07" db="EMBL/GenBank/DDBJ databases">
        <title>Taro Niue Genome Assembly and Annotation.</title>
        <authorList>
            <person name="Atibalentja N."/>
            <person name="Keating K."/>
            <person name="Fields C.J."/>
        </authorList>
    </citation>
    <scope>NUCLEOTIDE SEQUENCE</scope>
    <source>
        <strain evidence="3">Niue_2</strain>
        <tissue evidence="3">Leaf</tissue>
    </source>
</reference>
<name>A0A843V3Z8_COLES</name>
<dbReference type="InterPro" id="IPR044789">
    <property type="entry name" value="Put_A1-4-GlycosylTfrase_plant"/>
</dbReference>
<keyword evidence="1" id="KW-0472">Membrane</keyword>
<comment type="caution">
    <text evidence="3">The sequence shown here is derived from an EMBL/GenBank/DDBJ whole genome shotgun (WGS) entry which is preliminary data.</text>
</comment>
<evidence type="ECO:0000259" key="2">
    <source>
        <dbReference type="Pfam" id="PF04572"/>
    </source>
</evidence>
<dbReference type="Gene3D" id="3.90.550.20">
    <property type="match status" value="1"/>
</dbReference>
<dbReference type="SUPFAM" id="SSF53448">
    <property type="entry name" value="Nucleotide-diphospho-sugar transferases"/>
    <property type="match status" value="1"/>
</dbReference>